<dbReference type="Proteomes" id="UP000094444">
    <property type="component" value="Unassembled WGS sequence"/>
</dbReference>
<keyword evidence="2" id="KW-1185">Reference proteome</keyword>
<reference evidence="1" key="1">
    <citation type="submission" date="2017-09" db="EMBL/GenBank/DDBJ databases">
        <title>Polyketide synthases of a Diaporthe helianthi virulent isolate.</title>
        <authorList>
            <person name="Baroncelli R."/>
        </authorList>
    </citation>
    <scope>NUCLEOTIDE SEQUENCE [LARGE SCALE GENOMIC DNA]</scope>
    <source>
        <strain evidence="1">7/96</strain>
    </source>
</reference>
<comment type="caution">
    <text evidence="1">The sequence shown here is derived from an EMBL/GenBank/DDBJ whole genome shotgun (WGS) entry which is preliminary data.</text>
</comment>
<name>A0A2P5HFY6_DIAHE</name>
<gene>
    <name evidence="1" type="ORF">DHEL01_v212444</name>
</gene>
<dbReference type="InParanoid" id="A0A2P5HFY6"/>
<protein>
    <submittedName>
        <fullName evidence="1">Uncharacterized protein</fullName>
    </submittedName>
</protein>
<sequence>MTSPKKYVVDSPLGGRCDLGNLIGSEAAETGNASEDYWPRIPPSYGPPPAHLENAVKEVGYICLLLEKTTAPDNGSGDVSCVSKLLLSLETRDDITKLVLENTSYERALRHLEGFVKDTPEIDTLNIGPRATALKQHWENIRGQDQNSGPQDVVYPPLLSAAPNHQGMMKLEFTAKGKEEADKYYQALKAQREYYYRCFLSKPPMPMGWVPNDRDAWAKTARDKVESGDLFHSRDWTPIWEGFELASIGAMIGMDRAAMTGAKMDEYLGACNTIRDMETSFQGRNLEREGILAT</sequence>
<dbReference type="EMBL" id="MAVT02002591">
    <property type="protein sequence ID" value="POS69161.1"/>
    <property type="molecule type" value="Genomic_DNA"/>
</dbReference>
<proteinExistence type="predicted"/>
<dbReference type="AlphaFoldDB" id="A0A2P5HFY6"/>
<organism evidence="1 2">
    <name type="scientific">Diaporthe helianthi</name>
    <dbReference type="NCBI Taxonomy" id="158607"/>
    <lineage>
        <taxon>Eukaryota</taxon>
        <taxon>Fungi</taxon>
        <taxon>Dikarya</taxon>
        <taxon>Ascomycota</taxon>
        <taxon>Pezizomycotina</taxon>
        <taxon>Sordariomycetes</taxon>
        <taxon>Sordariomycetidae</taxon>
        <taxon>Diaporthales</taxon>
        <taxon>Diaporthaceae</taxon>
        <taxon>Diaporthe</taxon>
    </lineage>
</organism>
<evidence type="ECO:0000313" key="2">
    <source>
        <dbReference type="Proteomes" id="UP000094444"/>
    </source>
</evidence>
<dbReference type="OrthoDB" id="5211520at2759"/>
<evidence type="ECO:0000313" key="1">
    <source>
        <dbReference type="EMBL" id="POS69161.1"/>
    </source>
</evidence>
<accession>A0A2P5HFY6</accession>